<gene>
    <name evidence="9" type="ORF">BFS30_13480</name>
</gene>
<dbReference type="PANTHER" id="PTHR46630:SF1">
    <property type="entry name" value="TETRATRICOPEPTIDE REPEAT PROTEIN 29"/>
    <property type="match status" value="1"/>
</dbReference>
<keyword evidence="10" id="KW-1185">Reference proteome</keyword>
<proteinExistence type="inferred from homology"/>
<dbReference type="Proteomes" id="UP000094313">
    <property type="component" value="Chromosome"/>
</dbReference>
<comment type="subcellular location">
    <subcellularLocation>
        <location evidence="1">Cytoplasm</location>
    </subcellularLocation>
</comment>
<dbReference type="GO" id="GO:0003677">
    <property type="term" value="F:DNA binding"/>
    <property type="evidence" value="ECO:0007669"/>
    <property type="project" value="InterPro"/>
</dbReference>
<dbReference type="SMART" id="SM00028">
    <property type="entry name" value="TPR"/>
    <property type="match status" value="5"/>
</dbReference>
<dbReference type="EMBL" id="CP017141">
    <property type="protein sequence ID" value="AOM78096.1"/>
    <property type="molecule type" value="Genomic_DNA"/>
</dbReference>
<dbReference type="SUPFAM" id="SSF46894">
    <property type="entry name" value="C-terminal effector domain of the bipartite response regulators"/>
    <property type="match status" value="1"/>
</dbReference>
<keyword evidence="8" id="KW-0812">Transmembrane</keyword>
<accession>A0A1D7QHF1</accession>
<evidence type="ECO:0000256" key="8">
    <source>
        <dbReference type="SAM" id="Phobius"/>
    </source>
</evidence>
<evidence type="ECO:0000256" key="2">
    <source>
        <dbReference type="ARBA" id="ARBA00022490"/>
    </source>
</evidence>
<protein>
    <submittedName>
        <fullName evidence="9">Uncharacterized protein</fullName>
    </submittedName>
</protein>
<evidence type="ECO:0000313" key="10">
    <source>
        <dbReference type="Proteomes" id="UP000094313"/>
    </source>
</evidence>
<keyword evidence="3" id="KW-0677">Repeat</keyword>
<dbReference type="PROSITE" id="PS51257">
    <property type="entry name" value="PROKAR_LIPOPROTEIN"/>
    <property type="match status" value="1"/>
</dbReference>
<dbReference type="GO" id="GO:0005737">
    <property type="term" value="C:cytoplasm"/>
    <property type="evidence" value="ECO:0007669"/>
    <property type="project" value="UniProtKB-SubCell"/>
</dbReference>
<name>A0A1D7QHF1_9SPHI</name>
<evidence type="ECO:0000256" key="5">
    <source>
        <dbReference type="ARBA" id="ARBA00038253"/>
    </source>
</evidence>
<evidence type="ECO:0000256" key="7">
    <source>
        <dbReference type="SAM" id="Coils"/>
    </source>
</evidence>
<keyword evidence="4 6" id="KW-0802">TPR repeat</keyword>
<reference evidence="9 10" key="1">
    <citation type="submission" date="2016-08" db="EMBL/GenBank/DDBJ databases">
        <authorList>
            <person name="Seilhamer J.J."/>
        </authorList>
    </citation>
    <scope>NUCLEOTIDE SEQUENCE [LARGE SCALE GENOMIC DNA]</scope>
    <source>
        <strain evidence="9 10">DX4</strain>
    </source>
</reference>
<dbReference type="PANTHER" id="PTHR46630">
    <property type="entry name" value="TETRATRICOPEPTIDE REPEAT PROTEIN 29"/>
    <property type="match status" value="1"/>
</dbReference>
<keyword evidence="2" id="KW-0963">Cytoplasm</keyword>
<dbReference type="InterPro" id="IPR011990">
    <property type="entry name" value="TPR-like_helical_dom_sf"/>
</dbReference>
<keyword evidence="7" id="KW-0175">Coiled coil</keyword>
<keyword evidence="8" id="KW-1133">Transmembrane helix</keyword>
<dbReference type="SUPFAM" id="SSF48452">
    <property type="entry name" value="TPR-like"/>
    <property type="match status" value="2"/>
</dbReference>
<dbReference type="AlphaFoldDB" id="A0A1D7QHF1"/>
<dbReference type="GO" id="GO:0006355">
    <property type="term" value="P:regulation of DNA-templated transcription"/>
    <property type="evidence" value="ECO:0007669"/>
    <property type="project" value="InterPro"/>
</dbReference>
<evidence type="ECO:0000313" key="9">
    <source>
        <dbReference type="EMBL" id="AOM78096.1"/>
    </source>
</evidence>
<organism evidence="9 10">
    <name type="scientific">Pedobacter steynii</name>
    <dbReference type="NCBI Taxonomy" id="430522"/>
    <lineage>
        <taxon>Bacteria</taxon>
        <taxon>Pseudomonadati</taxon>
        <taxon>Bacteroidota</taxon>
        <taxon>Sphingobacteriia</taxon>
        <taxon>Sphingobacteriales</taxon>
        <taxon>Sphingobacteriaceae</taxon>
        <taxon>Pedobacter</taxon>
    </lineage>
</organism>
<evidence type="ECO:0000256" key="6">
    <source>
        <dbReference type="PROSITE-ProRule" id="PRU00339"/>
    </source>
</evidence>
<dbReference type="PROSITE" id="PS50005">
    <property type="entry name" value="TPR"/>
    <property type="match status" value="1"/>
</dbReference>
<dbReference type="InterPro" id="IPR051476">
    <property type="entry name" value="Bac_ResReg_Asp_Phosphatase"/>
</dbReference>
<evidence type="ECO:0000256" key="4">
    <source>
        <dbReference type="ARBA" id="ARBA00022803"/>
    </source>
</evidence>
<feature type="coiled-coil region" evidence="7">
    <location>
        <begin position="40"/>
        <end position="87"/>
    </location>
</feature>
<feature type="repeat" description="TPR" evidence="6">
    <location>
        <begin position="206"/>
        <end position="239"/>
    </location>
</feature>
<dbReference type="KEGG" id="psty:BFS30_13480"/>
<dbReference type="Gene3D" id="1.25.40.10">
    <property type="entry name" value="Tetratricopeptide repeat domain"/>
    <property type="match status" value="2"/>
</dbReference>
<dbReference type="InterPro" id="IPR019734">
    <property type="entry name" value="TPR_rpt"/>
</dbReference>
<evidence type="ECO:0000256" key="3">
    <source>
        <dbReference type="ARBA" id="ARBA00022737"/>
    </source>
</evidence>
<comment type="similarity">
    <text evidence="5">Belongs to the Rap family.</text>
</comment>
<keyword evidence="8" id="KW-0472">Membrane</keyword>
<feature type="transmembrane region" description="Helical" evidence="8">
    <location>
        <begin position="361"/>
        <end position="378"/>
    </location>
</feature>
<evidence type="ECO:0000256" key="1">
    <source>
        <dbReference type="ARBA" id="ARBA00004496"/>
    </source>
</evidence>
<sequence>MNQINQKGSLALFCFFILQLFVGCETKQPGDQPLSSGSTESAVRARINALNKRAKSLNRDSTNLAIASAYEAYLLAYENKYKELEADALVILSEGYLYNDIYDLALEYSFDALEIYKNLDKPAKMGATYTLLGWIYYDVENAEFALKYHTMAYDYYKAHQDPNQTGLSLNAIGLIYQLKNEFAKAEGFFKQALVIARKHNKRALISAAYNNLGICSNNNKNYNQALVYFNLALQFSTKQLLSLAELNNQMAFSLINLGRNEEALAALKRARAFIDQSSSNSKKENLLDNYKVFSLLYQRTGDYRQAYENINQYNAVREEFLSKNKVNALLTLTLKREAQEKERQMEALSVKESLKSFQRNALAIIVVLLIVIGVLLYGKLRNRQRKKAELAEIKQQEIEKKLEHTVLDKKALNERLDFNHIELKNYALYIAHRNDLIVKFIEELGGLDKNSASEIPHQLHKLVNKFKYDINLEKYVEDFNLKVETQYQDFFYNLQQKFPHLTQNERRLCAQIRLNLSIKEIATLNNISVKSAEMARYRLRKHFGLQQNDNLNDYLKSF</sequence>
<dbReference type="InterPro" id="IPR016032">
    <property type="entry name" value="Sig_transdc_resp-reg_C-effctor"/>
</dbReference>